<gene>
    <name evidence="1" type="ORF">C8R41DRAFT_846557</name>
</gene>
<reference evidence="1" key="1">
    <citation type="submission" date="2022-08" db="EMBL/GenBank/DDBJ databases">
        <title>A Global Phylogenomic Analysis of the Shiitake Genus Lentinula.</title>
        <authorList>
            <consortium name="DOE Joint Genome Institute"/>
            <person name="Sierra-Patev S."/>
            <person name="Min B."/>
            <person name="Naranjo-Ortiz M."/>
            <person name="Looney B."/>
            <person name="Konkel Z."/>
            <person name="Slot J.C."/>
            <person name="Sakamoto Y."/>
            <person name="Steenwyk J.L."/>
            <person name="Rokas A."/>
            <person name="Carro J."/>
            <person name="Camarero S."/>
            <person name="Ferreira P."/>
            <person name="Molpeceres G."/>
            <person name="Ruiz-Duenas F.J."/>
            <person name="Serrano A."/>
            <person name="Henrissat B."/>
            <person name="Drula E."/>
            <person name="Hughes K.W."/>
            <person name="Mata J.L."/>
            <person name="Ishikawa N.K."/>
            <person name="Vargas-Isla R."/>
            <person name="Ushijima S."/>
            <person name="Smith C.A."/>
            <person name="Ahrendt S."/>
            <person name="Andreopoulos W."/>
            <person name="He G."/>
            <person name="Labutti K."/>
            <person name="Lipzen A."/>
            <person name="Ng V."/>
            <person name="Riley R."/>
            <person name="Sandor L."/>
            <person name="Barry K."/>
            <person name="Martinez A.T."/>
            <person name="Xiao Y."/>
            <person name="Gibbons J.G."/>
            <person name="Terashima K."/>
            <person name="Grigoriev I.V."/>
            <person name="Hibbett D.S."/>
        </authorList>
    </citation>
    <scope>NUCLEOTIDE SEQUENCE</scope>
    <source>
        <strain evidence="1">RHP3577 ss4</strain>
    </source>
</reference>
<proteinExistence type="predicted"/>
<dbReference type="EMBL" id="JANVFT010000072">
    <property type="protein sequence ID" value="KAJ4476141.1"/>
    <property type="molecule type" value="Genomic_DNA"/>
</dbReference>
<name>A0ABQ8V6M7_9AGAR</name>
<evidence type="ECO:0000313" key="2">
    <source>
        <dbReference type="Proteomes" id="UP001150217"/>
    </source>
</evidence>
<comment type="caution">
    <text evidence="1">The sequence shown here is derived from an EMBL/GenBank/DDBJ whole genome shotgun (WGS) entry which is preliminary data.</text>
</comment>
<accession>A0ABQ8V6M7</accession>
<sequence length="229" mass="25322">MGVDLIGQIMSAEQPTEQLTEQLAAGIVQPRAFNPLRDDIRWDQGPLTRVPNPNRAGVIVFTPQDSAQTSREGLGVWRKNNQAYKLFGTTNQFTRITNDIDKAKDNGLPYANASTSEGLIYTYENPPNFRTLQGFAVIATWYDAPWRFFSGQGNWQSVFSVIVGAATHNSLLGMQRALRLAVQLKVSDPQGFIDPTTQSTNSIQFIDIHYGSDVVAQAMLEIVSKQLSG</sequence>
<evidence type="ECO:0000313" key="1">
    <source>
        <dbReference type="EMBL" id="KAJ4476141.1"/>
    </source>
</evidence>
<protein>
    <submittedName>
        <fullName evidence="1">Uncharacterized protein</fullName>
    </submittedName>
</protein>
<organism evidence="1 2">
    <name type="scientific">Lentinula lateritia</name>
    <dbReference type="NCBI Taxonomy" id="40482"/>
    <lineage>
        <taxon>Eukaryota</taxon>
        <taxon>Fungi</taxon>
        <taxon>Dikarya</taxon>
        <taxon>Basidiomycota</taxon>
        <taxon>Agaricomycotina</taxon>
        <taxon>Agaricomycetes</taxon>
        <taxon>Agaricomycetidae</taxon>
        <taxon>Agaricales</taxon>
        <taxon>Marasmiineae</taxon>
        <taxon>Omphalotaceae</taxon>
        <taxon>Lentinula</taxon>
    </lineage>
</organism>
<keyword evidence="2" id="KW-1185">Reference proteome</keyword>
<dbReference type="Proteomes" id="UP001150217">
    <property type="component" value="Unassembled WGS sequence"/>
</dbReference>